<sequence>MSPTQTLSHAIIDQWADNPKGPVALILKQKLLPVDGEGGVIFPPTYADIGYSIDTLSDGTKVAQIDSVPSQANRSEPVFMDEEYKQLVPQIEINLGNKDDPERKVSILELAHRAGDAVVRSTDELAAEIDEAFKSLLRTHNAVPLAKLAPTSLVFGAWDSRGTQVKRPRLIRSIIRAEDVEVLSTAAQYNSVWKLLDDDQKKALTDEAKKQKVKLSVKGFNDVPAPKGLGGIIARGPITRQVTINLIALQSIKGDSDESTRQLKRYLLALALVAATAETELYLREGCLLRCADEADVWEAVARRGASQLYSLSADQERLLIKDYAQQAAATFGVKQPEKTYQFNIKKAKELLAKKEEAESDAEG</sequence>
<dbReference type="Pfam" id="PF09617">
    <property type="entry name" value="Cas_GSU0053"/>
    <property type="match status" value="1"/>
</dbReference>
<dbReference type="NCBIfam" id="TIGR02570">
    <property type="entry name" value="cas7_GSU0053"/>
    <property type="match status" value="1"/>
</dbReference>
<evidence type="ECO:0000313" key="2">
    <source>
        <dbReference type="Proteomes" id="UP001524586"/>
    </source>
</evidence>
<protein>
    <submittedName>
        <fullName evidence="1">Type I-U CRISPR-associated RAMP protein Csb1/Cas7u</fullName>
    </submittedName>
</protein>
<comment type="caution">
    <text evidence="1">The sequence shown here is derived from an EMBL/GenBank/DDBJ whole genome shotgun (WGS) entry which is preliminary data.</text>
</comment>
<dbReference type="RefSeq" id="WP_256615986.1">
    <property type="nucleotide sequence ID" value="NZ_JANIBK010000080.1"/>
</dbReference>
<organism evidence="1 2">
    <name type="scientific">Methylomonas rivi</name>
    <dbReference type="NCBI Taxonomy" id="2952226"/>
    <lineage>
        <taxon>Bacteria</taxon>
        <taxon>Pseudomonadati</taxon>
        <taxon>Pseudomonadota</taxon>
        <taxon>Gammaproteobacteria</taxon>
        <taxon>Methylococcales</taxon>
        <taxon>Methylococcaceae</taxon>
        <taxon>Methylomonas</taxon>
    </lineage>
</organism>
<proteinExistence type="predicted"/>
<gene>
    <name evidence="1" type="primary">cas7u</name>
    <name evidence="1" type="ORF">NP596_13905</name>
</gene>
<dbReference type="EMBL" id="JANIBK010000080">
    <property type="protein sequence ID" value="MCQ8129554.1"/>
    <property type="molecule type" value="Genomic_DNA"/>
</dbReference>
<keyword evidence="2" id="KW-1185">Reference proteome</keyword>
<name>A0ABT1U6R7_9GAMM</name>
<dbReference type="Proteomes" id="UP001524586">
    <property type="component" value="Unassembled WGS sequence"/>
</dbReference>
<dbReference type="InterPro" id="IPR013403">
    <property type="entry name" value="CRISPR-assoc_prot_Csb1/Cas7u"/>
</dbReference>
<accession>A0ABT1U6R7</accession>
<evidence type="ECO:0000313" key="1">
    <source>
        <dbReference type="EMBL" id="MCQ8129554.1"/>
    </source>
</evidence>
<reference evidence="1 2" key="1">
    <citation type="submission" date="2022-07" db="EMBL/GenBank/DDBJ databases">
        <title>Methylomonas rivi sp. nov., Methylomonas rosea sp. nov., Methylomonas aureus sp. nov. and Methylomonas subterranea sp. nov., four novel methanotrophs isolated from a freshwater creek and the deep terrestrial subsurface.</title>
        <authorList>
            <person name="Abin C."/>
            <person name="Sankaranarayanan K."/>
            <person name="Garner C."/>
            <person name="Sindelar R."/>
            <person name="Kotary K."/>
            <person name="Garner R."/>
            <person name="Barclay S."/>
            <person name="Lawson P."/>
            <person name="Krumholz L."/>
        </authorList>
    </citation>
    <scope>NUCLEOTIDE SEQUENCE [LARGE SCALE GENOMIC DNA]</scope>
    <source>
        <strain evidence="1 2">WSC-6</strain>
    </source>
</reference>